<accession>A0A6J7CZH6</accession>
<dbReference type="AlphaFoldDB" id="A0A6J7CZH6"/>
<keyword evidence="1" id="KW-0472">Membrane</keyword>
<proteinExistence type="predicted"/>
<organism evidence="2">
    <name type="scientific">freshwater metagenome</name>
    <dbReference type="NCBI Taxonomy" id="449393"/>
    <lineage>
        <taxon>unclassified sequences</taxon>
        <taxon>metagenomes</taxon>
        <taxon>ecological metagenomes</taxon>
    </lineage>
</organism>
<gene>
    <name evidence="2" type="ORF">UFOPK3402_00270</name>
</gene>
<feature type="transmembrane region" description="Helical" evidence="1">
    <location>
        <begin position="185"/>
        <end position="208"/>
    </location>
</feature>
<keyword evidence="1" id="KW-1133">Transmembrane helix</keyword>
<reference evidence="2" key="1">
    <citation type="submission" date="2020-05" db="EMBL/GenBank/DDBJ databases">
        <authorList>
            <person name="Chiriac C."/>
            <person name="Salcher M."/>
            <person name="Ghai R."/>
            <person name="Kavagutti S V."/>
        </authorList>
    </citation>
    <scope>NUCLEOTIDE SEQUENCE</scope>
</reference>
<keyword evidence="1" id="KW-0812">Transmembrane</keyword>
<name>A0A6J7CZH6_9ZZZZ</name>
<protein>
    <submittedName>
        <fullName evidence="2">Unannotated protein</fullName>
    </submittedName>
</protein>
<dbReference type="EMBL" id="CAFBLS010000020">
    <property type="protein sequence ID" value="CAB4862245.1"/>
    <property type="molecule type" value="Genomic_DNA"/>
</dbReference>
<sequence>MKRAFTTLVALLVLAASVALLGGAAWMWSTFGSQGVITSALGRLSGSPSSQAVLFDIASVGIEIPTLPIHGTASIVATSAGVAQGSTEILLATAPADIANEYLAGGRYDVGQFTDGAWATRQVPGVRDLDAPNSVDWTASAVGLAPRIPLGQELPVTVVVMNASGGPPVSVLLSLELRLPETRSYATTLAAFGVGLLFVGLILLWLAVSRMRRRGGHETGSHA</sequence>
<evidence type="ECO:0000256" key="1">
    <source>
        <dbReference type="SAM" id="Phobius"/>
    </source>
</evidence>
<evidence type="ECO:0000313" key="2">
    <source>
        <dbReference type="EMBL" id="CAB4862245.1"/>
    </source>
</evidence>